<feature type="compositionally biased region" description="Acidic residues" evidence="1">
    <location>
        <begin position="82"/>
        <end position="102"/>
    </location>
</feature>
<evidence type="ECO:0000313" key="2">
    <source>
        <dbReference type="EMBL" id="GAG56947.1"/>
    </source>
</evidence>
<feature type="non-terminal residue" evidence="2">
    <location>
        <position position="1"/>
    </location>
</feature>
<proteinExistence type="predicted"/>
<accession>X0ZFJ6</accession>
<reference evidence="2" key="1">
    <citation type="journal article" date="2014" name="Front. Microbiol.">
        <title>High frequency of phylogenetically diverse reductive dehalogenase-homologous genes in deep subseafloor sedimentary metagenomes.</title>
        <authorList>
            <person name="Kawai M."/>
            <person name="Futagami T."/>
            <person name="Toyoda A."/>
            <person name="Takaki Y."/>
            <person name="Nishi S."/>
            <person name="Hori S."/>
            <person name="Arai W."/>
            <person name="Tsubouchi T."/>
            <person name="Morono Y."/>
            <person name="Uchiyama I."/>
            <person name="Ito T."/>
            <person name="Fujiyama A."/>
            <person name="Inagaki F."/>
            <person name="Takami H."/>
        </authorList>
    </citation>
    <scope>NUCLEOTIDE SEQUENCE</scope>
    <source>
        <strain evidence="2">Expedition CK06-06</strain>
    </source>
</reference>
<comment type="caution">
    <text evidence="2">The sequence shown here is derived from an EMBL/GenBank/DDBJ whole genome shotgun (WGS) entry which is preliminary data.</text>
</comment>
<evidence type="ECO:0008006" key="3">
    <source>
        <dbReference type="Google" id="ProtNLM"/>
    </source>
</evidence>
<feature type="region of interest" description="Disordered" evidence="1">
    <location>
        <begin position="68"/>
        <end position="102"/>
    </location>
</feature>
<evidence type="ECO:0000256" key="1">
    <source>
        <dbReference type="SAM" id="MobiDB-lite"/>
    </source>
</evidence>
<organism evidence="2">
    <name type="scientific">marine sediment metagenome</name>
    <dbReference type="NCBI Taxonomy" id="412755"/>
    <lineage>
        <taxon>unclassified sequences</taxon>
        <taxon>metagenomes</taxon>
        <taxon>ecological metagenomes</taxon>
    </lineage>
</organism>
<protein>
    <recommendedName>
        <fullName evidence="3">Cadherin domain-containing protein</fullName>
    </recommendedName>
</protein>
<sequence length="113" mass="12086">DLKFSNAIDFEAPADQGGNNVYDVTVNVSDGEVALDDTQDFVVTVTNDASDDGGLVDPNPGEVIIEEDPTTEEEAEQLPAEEVAEQPVEEVAEQPVEETLSDPVVEEEVILIA</sequence>
<name>X0ZFJ6_9ZZZZ</name>
<gene>
    <name evidence="2" type="ORF">S01H4_13747</name>
</gene>
<dbReference type="EMBL" id="BART01006047">
    <property type="protein sequence ID" value="GAG56947.1"/>
    <property type="molecule type" value="Genomic_DNA"/>
</dbReference>
<dbReference type="AlphaFoldDB" id="X0ZFJ6"/>